<dbReference type="Proteomes" id="UP000515211">
    <property type="component" value="Chromosome 5"/>
</dbReference>
<proteinExistence type="predicted"/>
<protein>
    <submittedName>
        <fullName evidence="2">Uncharacterized protein LOC107488284</fullName>
    </submittedName>
</protein>
<evidence type="ECO:0000313" key="1">
    <source>
        <dbReference type="Proteomes" id="UP000515211"/>
    </source>
</evidence>
<evidence type="ECO:0000313" key="2">
    <source>
        <dbReference type="RefSeq" id="XP_015964496.1"/>
    </source>
</evidence>
<dbReference type="KEGG" id="adu:107488284"/>
<gene>
    <name evidence="2" type="primary">LOC107488284</name>
</gene>
<keyword evidence="1" id="KW-1185">Reference proteome</keyword>
<name>A0A6P4D9J2_ARADU</name>
<sequence length="168" mass="19163">MVKSLKNKYNLNMLGLIETKREVLTKYDVARLWGSSNAGWEFVESVGSAGGLLLMWDDGVFKVHNRYKGERWLCVKGVLTRTNFPCAFCLVYGAHGREAKKVVWEELSYVAGLCQVPLCFLGDFNEILHVEDRKGGASLPASAEEFKSWVHDMQLMDLSLTDRKYTWF</sequence>
<reference evidence="2" key="2">
    <citation type="submission" date="2025-08" db="UniProtKB">
        <authorList>
            <consortium name="RefSeq"/>
        </authorList>
    </citation>
    <scope>IDENTIFICATION</scope>
    <source>
        <tissue evidence="2">Whole plant</tissue>
    </source>
</reference>
<reference evidence="1" key="1">
    <citation type="journal article" date="2016" name="Nat. Genet.">
        <title>The genome sequences of Arachis duranensis and Arachis ipaensis, the diploid ancestors of cultivated peanut.</title>
        <authorList>
            <person name="Bertioli D.J."/>
            <person name="Cannon S.B."/>
            <person name="Froenicke L."/>
            <person name="Huang G."/>
            <person name="Farmer A.D."/>
            <person name="Cannon E.K."/>
            <person name="Liu X."/>
            <person name="Gao D."/>
            <person name="Clevenger J."/>
            <person name="Dash S."/>
            <person name="Ren L."/>
            <person name="Moretzsohn M.C."/>
            <person name="Shirasawa K."/>
            <person name="Huang W."/>
            <person name="Vidigal B."/>
            <person name="Abernathy B."/>
            <person name="Chu Y."/>
            <person name="Niederhuth C.E."/>
            <person name="Umale P."/>
            <person name="Araujo A.C."/>
            <person name="Kozik A."/>
            <person name="Kim K.D."/>
            <person name="Burow M.D."/>
            <person name="Varshney R.K."/>
            <person name="Wang X."/>
            <person name="Zhang X."/>
            <person name="Barkley N."/>
            <person name="Guimaraes P.M."/>
            <person name="Isobe S."/>
            <person name="Guo B."/>
            <person name="Liao B."/>
            <person name="Stalker H.T."/>
            <person name="Schmitz R.J."/>
            <person name="Scheffler B.E."/>
            <person name="Leal-Bertioli S.C."/>
            <person name="Xun X."/>
            <person name="Jackson S.A."/>
            <person name="Michelmore R."/>
            <person name="Ozias-Akins P."/>
        </authorList>
    </citation>
    <scope>NUCLEOTIDE SEQUENCE [LARGE SCALE GENOMIC DNA]</scope>
    <source>
        <strain evidence="1">cv. V14167</strain>
    </source>
</reference>
<dbReference type="InterPro" id="IPR036691">
    <property type="entry name" value="Endo/exonu/phosph_ase_sf"/>
</dbReference>
<accession>A0A6P4D9J2</accession>
<dbReference type="GeneID" id="107488284"/>
<dbReference type="PANTHER" id="PTHR35218">
    <property type="entry name" value="RNASE H DOMAIN-CONTAINING PROTEIN"/>
    <property type="match status" value="1"/>
</dbReference>
<dbReference type="AlphaFoldDB" id="A0A6P4D9J2"/>
<dbReference type="Gene3D" id="3.60.10.10">
    <property type="entry name" value="Endonuclease/exonuclease/phosphatase"/>
    <property type="match status" value="1"/>
</dbReference>
<dbReference type="SUPFAM" id="SSF56219">
    <property type="entry name" value="DNase I-like"/>
    <property type="match status" value="1"/>
</dbReference>
<dbReference type="RefSeq" id="XP_015964496.1">
    <property type="nucleotide sequence ID" value="XM_016109010.1"/>
</dbReference>
<organism evidence="1 2">
    <name type="scientific">Arachis duranensis</name>
    <name type="common">Wild peanut</name>
    <dbReference type="NCBI Taxonomy" id="130453"/>
    <lineage>
        <taxon>Eukaryota</taxon>
        <taxon>Viridiplantae</taxon>
        <taxon>Streptophyta</taxon>
        <taxon>Embryophyta</taxon>
        <taxon>Tracheophyta</taxon>
        <taxon>Spermatophyta</taxon>
        <taxon>Magnoliopsida</taxon>
        <taxon>eudicotyledons</taxon>
        <taxon>Gunneridae</taxon>
        <taxon>Pentapetalae</taxon>
        <taxon>rosids</taxon>
        <taxon>fabids</taxon>
        <taxon>Fabales</taxon>
        <taxon>Fabaceae</taxon>
        <taxon>Papilionoideae</taxon>
        <taxon>50 kb inversion clade</taxon>
        <taxon>dalbergioids sensu lato</taxon>
        <taxon>Dalbergieae</taxon>
        <taxon>Pterocarpus clade</taxon>
        <taxon>Arachis</taxon>
    </lineage>
</organism>
<dbReference type="PANTHER" id="PTHR35218:SF9">
    <property type="entry name" value="ENDONUCLEASE_EXONUCLEASE_PHOSPHATASE DOMAIN-CONTAINING PROTEIN"/>
    <property type="match status" value="1"/>
</dbReference>